<evidence type="ECO:0000313" key="2">
    <source>
        <dbReference type="EMBL" id="KAJ3832172.1"/>
    </source>
</evidence>
<sequence>MPKELSKKSSCDTDLVPYRRPTRRGIRNPDTVKERSDRYWSRKVETNRIFVDTTPGRYIDMKMSGKRLTDALAVDYPKGSSNLKRAPETGRLIVEGMALTKDLKPTVTTVLRRFVDIIQTNERAEIERLWSLMQQNGLKYRKGGESNRSTTPAIHVGVWEKFACQPRLTAETWKMQNPVVKELMAQLVGLLAAKVAPRMVAVLRTFYPKVWERQQQALKRVRTVLADEFERMPWLDFGGAFFAVAIKTGCSEKDHLDWSDDKQGLTWVSGVGEWEGADLRALETGFQYPLQPGEAILANMRQMVHSASPISSGQRITLTFFTCSFLARHSELQ</sequence>
<feature type="region of interest" description="Disordered" evidence="1">
    <location>
        <begin position="1"/>
        <end position="33"/>
    </location>
</feature>
<dbReference type="AlphaFoldDB" id="A0AA38UAU7"/>
<evidence type="ECO:0000313" key="3">
    <source>
        <dbReference type="Proteomes" id="UP001163846"/>
    </source>
</evidence>
<dbReference type="EMBL" id="MU807052">
    <property type="protein sequence ID" value="KAJ3832172.1"/>
    <property type="molecule type" value="Genomic_DNA"/>
</dbReference>
<comment type="caution">
    <text evidence="2">The sequence shown here is derived from an EMBL/GenBank/DDBJ whole genome shotgun (WGS) entry which is preliminary data.</text>
</comment>
<keyword evidence="3" id="KW-1185">Reference proteome</keyword>
<feature type="compositionally biased region" description="Basic and acidic residues" evidence="1">
    <location>
        <begin position="1"/>
        <end position="11"/>
    </location>
</feature>
<accession>A0AA38UAU7</accession>
<proteinExistence type="predicted"/>
<name>A0AA38UAU7_9AGAR</name>
<reference evidence="2" key="1">
    <citation type="submission" date="2022-08" db="EMBL/GenBank/DDBJ databases">
        <authorList>
            <consortium name="DOE Joint Genome Institute"/>
            <person name="Min B."/>
            <person name="Riley R."/>
            <person name="Sierra-Patev S."/>
            <person name="Naranjo-Ortiz M."/>
            <person name="Looney B."/>
            <person name="Konkel Z."/>
            <person name="Slot J.C."/>
            <person name="Sakamoto Y."/>
            <person name="Steenwyk J.L."/>
            <person name="Rokas A."/>
            <person name="Carro J."/>
            <person name="Camarero S."/>
            <person name="Ferreira P."/>
            <person name="Molpeceres G."/>
            <person name="Ruiz-Duenas F.J."/>
            <person name="Serrano A."/>
            <person name="Henrissat B."/>
            <person name="Drula E."/>
            <person name="Hughes K.W."/>
            <person name="Mata J.L."/>
            <person name="Ishikawa N.K."/>
            <person name="Vargas-Isla R."/>
            <person name="Ushijima S."/>
            <person name="Smith C.A."/>
            <person name="Ahrendt S."/>
            <person name="Andreopoulos W."/>
            <person name="He G."/>
            <person name="Labutti K."/>
            <person name="Lipzen A."/>
            <person name="Ng V."/>
            <person name="Sandor L."/>
            <person name="Barry K."/>
            <person name="Martinez A.T."/>
            <person name="Xiao Y."/>
            <person name="Gibbons J.G."/>
            <person name="Terashima K."/>
            <person name="Hibbett D.S."/>
            <person name="Grigoriev I.V."/>
        </authorList>
    </citation>
    <scope>NUCLEOTIDE SEQUENCE</scope>
    <source>
        <strain evidence="2">TFB9207</strain>
    </source>
</reference>
<dbReference type="Proteomes" id="UP001163846">
    <property type="component" value="Unassembled WGS sequence"/>
</dbReference>
<gene>
    <name evidence="2" type="ORF">F5878DRAFT_666810</name>
</gene>
<protein>
    <submittedName>
        <fullName evidence="2">Uncharacterized protein</fullName>
    </submittedName>
</protein>
<dbReference type="Gene3D" id="3.60.130.30">
    <property type="match status" value="1"/>
</dbReference>
<organism evidence="2 3">
    <name type="scientific">Lentinula raphanica</name>
    <dbReference type="NCBI Taxonomy" id="153919"/>
    <lineage>
        <taxon>Eukaryota</taxon>
        <taxon>Fungi</taxon>
        <taxon>Dikarya</taxon>
        <taxon>Basidiomycota</taxon>
        <taxon>Agaricomycotina</taxon>
        <taxon>Agaricomycetes</taxon>
        <taxon>Agaricomycetidae</taxon>
        <taxon>Agaricales</taxon>
        <taxon>Marasmiineae</taxon>
        <taxon>Omphalotaceae</taxon>
        <taxon>Lentinula</taxon>
    </lineage>
</organism>
<evidence type="ECO:0000256" key="1">
    <source>
        <dbReference type="SAM" id="MobiDB-lite"/>
    </source>
</evidence>